<feature type="compositionally biased region" description="Polar residues" evidence="1">
    <location>
        <begin position="284"/>
        <end position="295"/>
    </location>
</feature>
<dbReference type="Proteomes" id="UP001174936">
    <property type="component" value="Unassembled WGS sequence"/>
</dbReference>
<evidence type="ECO:0008006" key="5">
    <source>
        <dbReference type="Google" id="ProtNLM"/>
    </source>
</evidence>
<evidence type="ECO:0000313" key="3">
    <source>
        <dbReference type="EMBL" id="KAK0652726.1"/>
    </source>
</evidence>
<dbReference type="AlphaFoldDB" id="A0AA39YHI9"/>
<dbReference type="PANTHER" id="PTHR36182:SF1">
    <property type="entry name" value="PROTEIN, PUTATIVE (AFU_ORTHOLOGUE AFUA_6G10930)-RELATED"/>
    <property type="match status" value="1"/>
</dbReference>
<feature type="signal peptide" evidence="2">
    <location>
        <begin position="1"/>
        <end position="19"/>
    </location>
</feature>
<protein>
    <recommendedName>
        <fullName evidence="5">Lytic polysaccharide monooxygenase</fullName>
    </recommendedName>
</protein>
<dbReference type="EMBL" id="JAULSV010000002">
    <property type="protein sequence ID" value="KAK0652726.1"/>
    <property type="molecule type" value="Genomic_DNA"/>
</dbReference>
<name>A0AA39YHI9_9PEZI</name>
<dbReference type="Gene3D" id="2.70.50.70">
    <property type="match status" value="1"/>
</dbReference>
<evidence type="ECO:0000313" key="4">
    <source>
        <dbReference type="Proteomes" id="UP001174936"/>
    </source>
</evidence>
<feature type="compositionally biased region" description="Gly residues" evidence="1">
    <location>
        <begin position="228"/>
        <end position="237"/>
    </location>
</feature>
<keyword evidence="2" id="KW-0732">Signal</keyword>
<reference evidence="3" key="1">
    <citation type="submission" date="2023-06" db="EMBL/GenBank/DDBJ databases">
        <title>Genome-scale phylogeny and comparative genomics of the fungal order Sordariales.</title>
        <authorList>
            <consortium name="Lawrence Berkeley National Laboratory"/>
            <person name="Hensen N."/>
            <person name="Bonometti L."/>
            <person name="Westerberg I."/>
            <person name="Brannstrom I.O."/>
            <person name="Guillou S."/>
            <person name="Cros-Aarteil S."/>
            <person name="Calhoun S."/>
            <person name="Haridas S."/>
            <person name="Kuo A."/>
            <person name="Mondo S."/>
            <person name="Pangilinan J."/>
            <person name="Riley R."/>
            <person name="Labutti K."/>
            <person name="Andreopoulos B."/>
            <person name="Lipzen A."/>
            <person name="Chen C."/>
            <person name="Yanf M."/>
            <person name="Daum C."/>
            <person name="Ng V."/>
            <person name="Clum A."/>
            <person name="Steindorff A."/>
            <person name="Ohm R."/>
            <person name="Martin F."/>
            <person name="Silar P."/>
            <person name="Natvig D."/>
            <person name="Lalanne C."/>
            <person name="Gautier V."/>
            <person name="Ament-Velasquez S.L."/>
            <person name="Kruys A."/>
            <person name="Hutchinson M.I."/>
            <person name="Powell A.J."/>
            <person name="Barry K."/>
            <person name="Miller A.N."/>
            <person name="Grigoriev I.V."/>
            <person name="Debuchy R."/>
            <person name="Gladieux P."/>
            <person name="Thoren M.H."/>
            <person name="Johannesson H."/>
        </authorList>
    </citation>
    <scope>NUCLEOTIDE SEQUENCE</scope>
    <source>
        <strain evidence="3">SMH2532-1</strain>
    </source>
</reference>
<keyword evidence="4" id="KW-1185">Reference proteome</keyword>
<proteinExistence type="predicted"/>
<feature type="region of interest" description="Disordered" evidence="1">
    <location>
        <begin position="228"/>
        <end position="304"/>
    </location>
</feature>
<dbReference type="PANTHER" id="PTHR36182">
    <property type="entry name" value="PROTEIN, PUTATIVE (AFU_ORTHOLOGUE AFUA_6G10930)-RELATED"/>
    <property type="match status" value="1"/>
</dbReference>
<comment type="caution">
    <text evidence="3">The sequence shown here is derived from an EMBL/GenBank/DDBJ whole genome shotgun (WGS) entry which is preliminary data.</text>
</comment>
<sequence>MVFSTFALMAFALLNGASGHMFMSDPPALRAKNNQFTTDPDYSITTPLGPGKYPCKGYHNLLGAPQGTPVKTWTAGDKYNLTIQGGAPHGGGSCQASISTDGGKSFKVIHSWIGGCPGTSGQESSFNFRLPADTPSSDAALFSWTWFNLLGNREMYSDCAVVKISGGSGSESTAFSSRPDPLVANVGNGCTTVDTKSVVFPNPGPDVDVADNNGALPVGDCGAVVGGGSGGSTGGAPGSSSSSSGGGIGGGSQAPTSESGSGGGYNGGGNSDGQGSEHGGPNGPASQPVTGQGSSAPMVIDAQDDAPVNVNIRFVPAQAQNPLAKAGEPHQAAYPSGTAKFGPS</sequence>
<feature type="compositionally biased region" description="Gly residues" evidence="1">
    <location>
        <begin position="260"/>
        <end position="282"/>
    </location>
</feature>
<organism evidence="3 4">
    <name type="scientific">Cercophora newfieldiana</name>
    <dbReference type="NCBI Taxonomy" id="92897"/>
    <lineage>
        <taxon>Eukaryota</taxon>
        <taxon>Fungi</taxon>
        <taxon>Dikarya</taxon>
        <taxon>Ascomycota</taxon>
        <taxon>Pezizomycotina</taxon>
        <taxon>Sordariomycetes</taxon>
        <taxon>Sordariomycetidae</taxon>
        <taxon>Sordariales</taxon>
        <taxon>Lasiosphaeriaceae</taxon>
        <taxon>Cercophora</taxon>
    </lineage>
</organism>
<feature type="chain" id="PRO_5041204419" description="Lytic polysaccharide monooxygenase" evidence="2">
    <location>
        <begin position="20"/>
        <end position="344"/>
    </location>
</feature>
<gene>
    <name evidence="3" type="ORF">B0T16DRAFT_435330</name>
</gene>
<accession>A0AA39YHI9</accession>
<feature type="region of interest" description="Disordered" evidence="1">
    <location>
        <begin position="321"/>
        <end position="344"/>
    </location>
</feature>
<evidence type="ECO:0000256" key="2">
    <source>
        <dbReference type="SAM" id="SignalP"/>
    </source>
</evidence>
<evidence type="ECO:0000256" key="1">
    <source>
        <dbReference type="SAM" id="MobiDB-lite"/>
    </source>
</evidence>